<gene>
    <name evidence="3" type="primary">cbbS</name>
    <name evidence="5" type="ORF">SAMN05421644_11221</name>
</gene>
<accession>A0A1H3EAS2</accession>
<dbReference type="CDD" id="cd03527">
    <property type="entry name" value="RuBisCO_small"/>
    <property type="match status" value="1"/>
</dbReference>
<dbReference type="InterPro" id="IPR000894">
    <property type="entry name" value="RuBisCO_ssu_dom"/>
</dbReference>
<evidence type="ECO:0000313" key="6">
    <source>
        <dbReference type="Proteomes" id="UP000198672"/>
    </source>
</evidence>
<evidence type="ECO:0000313" key="5">
    <source>
        <dbReference type="EMBL" id="SDX75755.1"/>
    </source>
</evidence>
<dbReference type="HAMAP" id="MF_00859">
    <property type="entry name" value="RuBisCO_S_bact"/>
    <property type="match status" value="1"/>
</dbReference>
<name>A0A1H3EAS2_ALLWA</name>
<dbReference type="InterPro" id="IPR024681">
    <property type="entry name" value="RuBisCO_ssu"/>
</dbReference>
<keyword evidence="2 3" id="KW-0120">Carbon dioxide fixation</keyword>
<sequence>MTMSEMQDYSSSLEDVNSRKFETFSYLPAMDADRIRKQVEYIISKGWNPAVEHTEPENAFDHYWYMWKLPMFGETDIDTVLKEAEACHKAHPNNHVRLIGFDNYAQSKGAEMVIYRGKPV</sequence>
<reference evidence="6" key="1">
    <citation type="submission" date="2016-10" db="EMBL/GenBank/DDBJ databases">
        <authorList>
            <person name="Varghese N."/>
            <person name="Submissions S."/>
        </authorList>
    </citation>
    <scope>NUCLEOTIDE SEQUENCE [LARGE SCALE GENOMIC DNA]</scope>
    <source>
        <strain evidence="6">DSM 173</strain>
    </source>
</reference>
<organism evidence="5 6">
    <name type="scientific">Allochromatium warmingii</name>
    <name type="common">Chromatium warmingii</name>
    <dbReference type="NCBI Taxonomy" id="61595"/>
    <lineage>
        <taxon>Bacteria</taxon>
        <taxon>Pseudomonadati</taxon>
        <taxon>Pseudomonadota</taxon>
        <taxon>Gammaproteobacteria</taxon>
        <taxon>Chromatiales</taxon>
        <taxon>Chromatiaceae</taxon>
        <taxon>Allochromatium</taxon>
    </lineage>
</organism>
<evidence type="ECO:0000256" key="1">
    <source>
        <dbReference type="ARBA" id="ARBA00022567"/>
    </source>
</evidence>
<dbReference type="Gene3D" id="3.30.190.10">
    <property type="entry name" value="Ribulose bisphosphate carboxylase, small subunit"/>
    <property type="match status" value="1"/>
</dbReference>
<dbReference type="GO" id="GO:0019253">
    <property type="term" value="P:reductive pentose-phosphate cycle"/>
    <property type="evidence" value="ECO:0007669"/>
    <property type="project" value="UniProtKB-UniRule"/>
</dbReference>
<proteinExistence type="inferred from homology"/>
<dbReference type="AlphaFoldDB" id="A0A1H3EAS2"/>
<dbReference type="GO" id="GO:0016984">
    <property type="term" value="F:ribulose-bisphosphate carboxylase activity"/>
    <property type="evidence" value="ECO:0007669"/>
    <property type="project" value="UniProtKB-UniRule"/>
</dbReference>
<comment type="similarity">
    <text evidence="3">Belongs to the RuBisCO small chain family.</text>
</comment>
<dbReference type="SUPFAM" id="SSF55239">
    <property type="entry name" value="RuBisCO, small subunit"/>
    <property type="match status" value="1"/>
</dbReference>
<evidence type="ECO:0000256" key="2">
    <source>
        <dbReference type="ARBA" id="ARBA00023300"/>
    </source>
</evidence>
<comment type="subunit">
    <text evidence="3">Heterohexadecamer of 8 large and 8 small subunits.</text>
</comment>
<protein>
    <recommendedName>
        <fullName evidence="3">Ribulose bisphosphate carboxylase small subunit</fullName>
        <shortName evidence="3">RuBisCO small subunit</shortName>
    </recommendedName>
</protein>
<keyword evidence="1 3" id="KW-0113">Calvin cycle</keyword>
<keyword evidence="6" id="KW-1185">Reference proteome</keyword>
<dbReference type="PANTHER" id="PTHR31262">
    <property type="entry name" value="RIBULOSE BISPHOSPHATE CARBOXYLASE SMALL CHAIN 1, CHLOROPLASTIC"/>
    <property type="match status" value="1"/>
</dbReference>
<dbReference type="Pfam" id="PF00101">
    <property type="entry name" value="RuBisCO_small"/>
    <property type="match status" value="1"/>
</dbReference>
<feature type="domain" description="Ribulose bisphosphate carboxylase small subunit" evidence="4">
    <location>
        <begin position="20"/>
        <end position="117"/>
    </location>
</feature>
<comment type="function">
    <text evidence="3">RuBisCO catalyzes two reactions: the carboxylation of D-ribulose 1,5-bisphosphate, the primary event in carbon dioxide fixation, as well as the oxidative fragmentation of the pentose substrate. Both reactions occur simultaneously and in competition at the same active site. Although the small subunit is not catalytic it is essential for maximal activity.</text>
</comment>
<evidence type="ECO:0000256" key="3">
    <source>
        <dbReference type="HAMAP-Rule" id="MF_00859"/>
    </source>
</evidence>
<dbReference type="STRING" id="61595.SAMN05421644_11221"/>
<dbReference type="SMART" id="SM00961">
    <property type="entry name" value="RuBisCO_small"/>
    <property type="match status" value="1"/>
</dbReference>
<dbReference type="InterPro" id="IPR036385">
    <property type="entry name" value="RuBisCO_ssu_sf"/>
</dbReference>
<evidence type="ECO:0000259" key="4">
    <source>
        <dbReference type="SMART" id="SM00961"/>
    </source>
</evidence>
<dbReference type="Proteomes" id="UP000198672">
    <property type="component" value="Unassembled WGS sequence"/>
</dbReference>
<comment type="miscellaneous">
    <text evidence="3">The basic functional RuBisCO is composed of a large chain homodimer in a 'head-to-tail' conformation. In form I RuBisCO this homodimer is arranged in a barrel-like tetramer with the small subunits forming a tetrameric 'cap' on each end of the 'barrel'.</text>
</comment>
<dbReference type="EMBL" id="FNOW01000012">
    <property type="protein sequence ID" value="SDX75755.1"/>
    <property type="molecule type" value="Genomic_DNA"/>
</dbReference>